<comment type="caution">
    <text evidence="2">The sequence shown here is derived from an EMBL/GenBank/DDBJ whole genome shotgun (WGS) entry which is preliminary data.</text>
</comment>
<dbReference type="Pfam" id="PF05359">
    <property type="entry name" value="DUF748"/>
    <property type="match status" value="1"/>
</dbReference>
<gene>
    <name evidence="2" type="ORF">HHX48_08120</name>
</gene>
<organism evidence="2 3">
    <name type="scientific">Salinimonas profundi</name>
    <dbReference type="NCBI Taxonomy" id="2729140"/>
    <lineage>
        <taxon>Bacteria</taxon>
        <taxon>Pseudomonadati</taxon>
        <taxon>Pseudomonadota</taxon>
        <taxon>Gammaproteobacteria</taxon>
        <taxon>Alteromonadales</taxon>
        <taxon>Alteromonadaceae</taxon>
        <taxon>Alteromonas/Salinimonas group</taxon>
        <taxon>Salinimonas</taxon>
    </lineage>
</organism>
<feature type="region of interest" description="Disordered" evidence="1">
    <location>
        <begin position="356"/>
        <end position="389"/>
    </location>
</feature>
<dbReference type="EMBL" id="JABBXD010000003">
    <property type="protein sequence ID" value="MBD3585696.1"/>
    <property type="molecule type" value="Genomic_DNA"/>
</dbReference>
<protein>
    <submittedName>
        <fullName evidence="2">DUF748 domain-containing protein</fullName>
    </submittedName>
</protein>
<name>A0ABR8LKT7_9ALTE</name>
<proteinExistence type="predicted"/>
<dbReference type="Proteomes" id="UP000624419">
    <property type="component" value="Unassembled WGS sequence"/>
</dbReference>
<sequence>MGKRTKRTTWCIISVLAVLLLIRFSLPYGAQWYINRTLETQPGGYSGHVGDVDIMLWRGAYSIEDITIVQDGGSVERPLFEAREIEFSLLWSALADGALVGDIILTEPEINFIDSQKDDSKDQTGESENWLSLADQLFPLKVDHLRIQRGKIAFYNPDSAPPIDLAIHDINGEARNLVNSRDLNKNLVATFDASAQTAEQGTLTIASSLNPSTKKPTFDMDIQAKDVALVNFDNLLNTYAPFDLEAGTLELALEIASDDGYVEGYIKPILRDVTVFSWKGDIEEDNDGFFKGMVEMASAFITELFENQSKDQIATRIPIEGQLSEPDTALLPAIGAVLKNAFISAMKGDVEKSIELKDATEQKQEAEQEAAEQNEAEKRATTSDESSYQ</sequence>
<keyword evidence="3" id="KW-1185">Reference proteome</keyword>
<dbReference type="RefSeq" id="WP_191023994.1">
    <property type="nucleotide sequence ID" value="NZ_JABBXD010000003.1"/>
</dbReference>
<evidence type="ECO:0000313" key="2">
    <source>
        <dbReference type="EMBL" id="MBD3585696.1"/>
    </source>
</evidence>
<reference evidence="2 3" key="1">
    <citation type="submission" date="2020-04" db="EMBL/GenBank/DDBJ databases">
        <title>Salinimonas sp. HHU 13199.</title>
        <authorList>
            <person name="Cui X."/>
            <person name="Zhang D."/>
        </authorList>
    </citation>
    <scope>NUCLEOTIDE SEQUENCE [LARGE SCALE GENOMIC DNA]</scope>
    <source>
        <strain evidence="2 3">HHU 13199</strain>
    </source>
</reference>
<accession>A0ABR8LKT7</accession>
<dbReference type="InterPro" id="IPR008023">
    <property type="entry name" value="DUF748"/>
</dbReference>
<evidence type="ECO:0000256" key="1">
    <source>
        <dbReference type="SAM" id="MobiDB-lite"/>
    </source>
</evidence>
<evidence type="ECO:0000313" key="3">
    <source>
        <dbReference type="Proteomes" id="UP000624419"/>
    </source>
</evidence>
<feature type="compositionally biased region" description="Basic and acidic residues" evidence="1">
    <location>
        <begin position="356"/>
        <end position="366"/>
    </location>
</feature>